<dbReference type="Pfam" id="PF04542">
    <property type="entry name" value="Sigma70_r2"/>
    <property type="match status" value="1"/>
</dbReference>
<evidence type="ECO:0000256" key="2">
    <source>
        <dbReference type="ARBA" id="ARBA00023015"/>
    </source>
</evidence>
<dbReference type="RefSeq" id="WP_189398110.1">
    <property type="nucleotide sequence ID" value="NZ_BMXA01000001.1"/>
</dbReference>
<dbReference type="GO" id="GO:0016987">
    <property type="term" value="F:sigma factor activity"/>
    <property type="evidence" value="ECO:0007669"/>
    <property type="project" value="UniProtKB-KW"/>
</dbReference>
<protein>
    <recommendedName>
        <fullName evidence="9">RNA polymerase sigma factor</fullName>
    </recommendedName>
</protein>
<dbReference type="InterPro" id="IPR014284">
    <property type="entry name" value="RNA_pol_sigma-70_dom"/>
</dbReference>
<dbReference type="InterPro" id="IPR013325">
    <property type="entry name" value="RNA_pol_sigma_r2"/>
</dbReference>
<organism evidence="7 8">
    <name type="scientific">Arenicella chitinivorans</name>
    <dbReference type="NCBI Taxonomy" id="1329800"/>
    <lineage>
        <taxon>Bacteria</taxon>
        <taxon>Pseudomonadati</taxon>
        <taxon>Pseudomonadota</taxon>
        <taxon>Gammaproteobacteria</taxon>
        <taxon>Arenicellales</taxon>
        <taxon>Arenicellaceae</taxon>
        <taxon>Arenicella</taxon>
    </lineage>
</organism>
<proteinExistence type="inferred from homology"/>
<evidence type="ECO:0000256" key="1">
    <source>
        <dbReference type="ARBA" id="ARBA00010641"/>
    </source>
</evidence>
<reference evidence="7" key="2">
    <citation type="submission" date="2020-09" db="EMBL/GenBank/DDBJ databases">
        <authorList>
            <person name="Sun Q."/>
            <person name="Kim S."/>
        </authorList>
    </citation>
    <scope>NUCLEOTIDE SEQUENCE</scope>
    <source>
        <strain evidence="7">KCTC 12711</strain>
    </source>
</reference>
<dbReference type="InterPro" id="IPR039425">
    <property type="entry name" value="RNA_pol_sigma-70-like"/>
</dbReference>
<dbReference type="InterPro" id="IPR013249">
    <property type="entry name" value="RNA_pol_sigma70_r4_t2"/>
</dbReference>
<evidence type="ECO:0000256" key="4">
    <source>
        <dbReference type="ARBA" id="ARBA00023163"/>
    </source>
</evidence>
<dbReference type="SUPFAM" id="SSF88946">
    <property type="entry name" value="Sigma2 domain of RNA polymerase sigma factors"/>
    <property type="match status" value="1"/>
</dbReference>
<dbReference type="GO" id="GO:0006352">
    <property type="term" value="P:DNA-templated transcription initiation"/>
    <property type="evidence" value="ECO:0007669"/>
    <property type="project" value="InterPro"/>
</dbReference>
<evidence type="ECO:0008006" key="9">
    <source>
        <dbReference type="Google" id="ProtNLM"/>
    </source>
</evidence>
<evidence type="ECO:0000259" key="5">
    <source>
        <dbReference type="Pfam" id="PF04542"/>
    </source>
</evidence>
<dbReference type="EMBL" id="BMXA01000001">
    <property type="protein sequence ID" value="GGZ97057.1"/>
    <property type="molecule type" value="Genomic_DNA"/>
</dbReference>
<feature type="domain" description="RNA polymerase sigma-70 region 2" evidence="5">
    <location>
        <begin position="36"/>
        <end position="103"/>
    </location>
</feature>
<dbReference type="NCBIfam" id="TIGR02937">
    <property type="entry name" value="sigma70-ECF"/>
    <property type="match status" value="1"/>
</dbReference>
<dbReference type="InterPro" id="IPR007627">
    <property type="entry name" value="RNA_pol_sigma70_r2"/>
</dbReference>
<gene>
    <name evidence="7" type="ORF">GCM10008090_01650</name>
</gene>
<dbReference type="SUPFAM" id="SSF88659">
    <property type="entry name" value="Sigma3 and sigma4 domains of RNA polymerase sigma factors"/>
    <property type="match status" value="1"/>
</dbReference>
<accession>A0A918VHQ2</accession>
<dbReference type="Gene3D" id="1.10.10.10">
    <property type="entry name" value="Winged helix-like DNA-binding domain superfamily/Winged helix DNA-binding domain"/>
    <property type="match status" value="1"/>
</dbReference>
<comment type="caution">
    <text evidence="7">The sequence shown here is derived from an EMBL/GenBank/DDBJ whole genome shotgun (WGS) entry which is preliminary data.</text>
</comment>
<dbReference type="GO" id="GO:0003677">
    <property type="term" value="F:DNA binding"/>
    <property type="evidence" value="ECO:0007669"/>
    <property type="project" value="InterPro"/>
</dbReference>
<dbReference type="InterPro" id="IPR013324">
    <property type="entry name" value="RNA_pol_sigma_r3/r4-like"/>
</dbReference>
<dbReference type="Pfam" id="PF08281">
    <property type="entry name" value="Sigma70_r4_2"/>
    <property type="match status" value="1"/>
</dbReference>
<keyword evidence="2" id="KW-0805">Transcription regulation</keyword>
<keyword evidence="3" id="KW-0731">Sigma factor</keyword>
<evidence type="ECO:0000256" key="3">
    <source>
        <dbReference type="ARBA" id="ARBA00023082"/>
    </source>
</evidence>
<feature type="domain" description="RNA polymerase sigma factor 70 region 4 type 2" evidence="6">
    <location>
        <begin position="147"/>
        <end position="195"/>
    </location>
</feature>
<evidence type="ECO:0000313" key="7">
    <source>
        <dbReference type="EMBL" id="GGZ97057.1"/>
    </source>
</evidence>
<sequence>MHGGNSSIQYQRFQQVVADDIVLDAKQGDPRAHGQLYKTYSRAIFTLALGICGSTECAEDVLHNTFIQLINKLPTYEGRAPLGMWLRQIAVNESLMYLRKHKKHNAVMSSDEDGFFEQMQDTGSDGVYPSSSHDFSQRLTAQSDMTLLLNKLPADMRLILWLKEVEGYTHNEIANLVNKTPSYSKSVVARALQFLRERIPSSEFGSTIGEH</sequence>
<dbReference type="Gene3D" id="1.10.1740.10">
    <property type="match status" value="1"/>
</dbReference>
<dbReference type="PANTHER" id="PTHR43133">
    <property type="entry name" value="RNA POLYMERASE ECF-TYPE SIGMA FACTO"/>
    <property type="match status" value="1"/>
</dbReference>
<evidence type="ECO:0000313" key="8">
    <source>
        <dbReference type="Proteomes" id="UP000614811"/>
    </source>
</evidence>
<comment type="similarity">
    <text evidence="1">Belongs to the sigma-70 factor family. ECF subfamily.</text>
</comment>
<dbReference type="AlphaFoldDB" id="A0A918VHQ2"/>
<keyword evidence="8" id="KW-1185">Reference proteome</keyword>
<dbReference type="InterPro" id="IPR036388">
    <property type="entry name" value="WH-like_DNA-bd_sf"/>
</dbReference>
<dbReference type="PANTHER" id="PTHR43133:SF46">
    <property type="entry name" value="RNA POLYMERASE SIGMA-70 FACTOR ECF SUBFAMILY"/>
    <property type="match status" value="1"/>
</dbReference>
<dbReference type="Proteomes" id="UP000614811">
    <property type="component" value="Unassembled WGS sequence"/>
</dbReference>
<keyword evidence="4" id="KW-0804">Transcription</keyword>
<name>A0A918VHQ2_9GAMM</name>
<reference evidence="7" key="1">
    <citation type="journal article" date="2014" name="Int. J. Syst. Evol. Microbiol.">
        <title>Complete genome sequence of Corynebacterium casei LMG S-19264T (=DSM 44701T), isolated from a smear-ripened cheese.</title>
        <authorList>
            <consortium name="US DOE Joint Genome Institute (JGI-PGF)"/>
            <person name="Walter F."/>
            <person name="Albersmeier A."/>
            <person name="Kalinowski J."/>
            <person name="Ruckert C."/>
        </authorList>
    </citation>
    <scope>NUCLEOTIDE SEQUENCE</scope>
    <source>
        <strain evidence="7">KCTC 12711</strain>
    </source>
</reference>
<evidence type="ECO:0000259" key="6">
    <source>
        <dbReference type="Pfam" id="PF08281"/>
    </source>
</evidence>